<evidence type="ECO:0000313" key="3">
    <source>
        <dbReference type="Proteomes" id="UP001642409"/>
    </source>
</evidence>
<protein>
    <submittedName>
        <fullName evidence="1">Ankyrin repeat-containing domain superfamily</fullName>
    </submittedName>
    <submittedName>
        <fullName evidence="2">Ankyrin_repeat-containing domain superfamily</fullName>
    </submittedName>
</protein>
<dbReference type="SUPFAM" id="SSF48403">
    <property type="entry name" value="Ankyrin repeat"/>
    <property type="match status" value="1"/>
</dbReference>
<sequence>MRSNLSVEKYFDAIIENKISVVQKAPQKYHKCFDKREQSNQVIQNIPAIFYAIFYHRDDILSFLLDNKAPLFNKHPLCIPRNDQPDPLQVNKETSALIFSLCINNENATKTLLTEHPELLDKYSKLGTTALEVAVRFNKQASAFLWKNKTIVNRLIAHQNNFQMNPLQTACIYGRLEILQFWRKMIDENEDLKPNFYKAALMLNDNYNNIVELADQIVDLDAFDTTEFNKQESYNLAQTIMQEAMYYAEQYQDFNPQIKHLLVLQQITNVVHKKPKAAGQLLTVTDTAYNDEEYIIMQNELQQQKVDRMKKGEHSEDLD</sequence>
<dbReference type="EMBL" id="CATOUU010000590">
    <property type="protein sequence ID" value="CAI9935028.1"/>
    <property type="molecule type" value="Genomic_DNA"/>
</dbReference>
<dbReference type="Gene3D" id="1.25.40.20">
    <property type="entry name" value="Ankyrin repeat-containing domain"/>
    <property type="match status" value="1"/>
</dbReference>
<name>A0AA86PCQ7_9EUKA</name>
<dbReference type="AlphaFoldDB" id="A0AA86PCQ7"/>
<dbReference type="Proteomes" id="UP001642409">
    <property type="component" value="Unassembled WGS sequence"/>
</dbReference>
<keyword evidence="3" id="KW-1185">Reference proteome</keyword>
<dbReference type="InterPro" id="IPR036770">
    <property type="entry name" value="Ankyrin_rpt-contain_sf"/>
</dbReference>
<evidence type="ECO:0000313" key="2">
    <source>
        <dbReference type="EMBL" id="CAL6020139.1"/>
    </source>
</evidence>
<dbReference type="EMBL" id="CAXDID020000084">
    <property type="protein sequence ID" value="CAL6020139.1"/>
    <property type="molecule type" value="Genomic_DNA"/>
</dbReference>
<evidence type="ECO:0000313" key="1">
    <source>
        <dbReference type="EMBL" id="CAI9935028.1"/>
    </source>
</evidence>
<gene>
    <name evidence="1" type="ORF">HINF_LOCUS22673</name>
    <name evidence="2" type="ORF">HINF_LOCUS27289</name>
</gene>
<organism evidence="1">
    <name type="scientific">Hexamita inflata</name>
    <dbReference type="NCBI Taxonomy" id="28002"/>
    <lineage>
        <taxon>Eukaryota</taxon>
        <taxon>Metamonada</taxon>
        <taxon>Diplomonadida</taxon>
        <taxon>Hexamitidae</taxon>
        <taxon>Hexamitinae</taxon>
        <taxon>Hexamita</taxon>
    </lineage>
</organism>
<reference evidence="2 3" key="2">
    <citation type="submission" date="2024-07" db="EMBL/GenBank/DDBJ databases">
        <authorList>
            <person name="Akdeniz Z."/>
        </authorList>
    </citation>
    <scope>NUCLEOTIDE SEQUENCE [LARGE SCALE GENOMIC DNA]</scope>
</reference>
<comment type="caution">
    <text evidence="1">The sequence shown here is derived from an EMBL/GenBank/DDBJ whole genome shotgun (WGS) entry which is preliminary data.</text>
</comment>
<accession>A0AA86PCQ7</accession>
<reference evidence="1" key="1">
    <citation type="submission" date="2023-06" db="EMBL/GenBank/DDBJ databases">
        <authorList>
            <person name="Kurt Z."/>
        </authorList>
    </citation>
    <scope>NUCLEOTIDE SEQUENCE</scope>
</reference>
<proteinExistence type="predicted"/>